<organism evidence="9 10">
    <name type="scientific">Dillenia turbinata</name>
    <dbReference type="NCBI Taxonomy" id="194707"/>
    <lineage>
        <taxon>Eukaryota</taxon>
        <taxon>Viridiplantae</taxon>
        <taxon>Streptophyta</taxon>
        <taxon>Embryophyta</taxon>
        <taxon>Tracheophyta</taxon>
        <taxon>Spermatophyta</taxon>
        <taxon>Magnoliopsida</taxon>
        <taxon>eudicotyledons</taxon>
        <taxon>Gunneridae</taxon>
        <taxon>Pentapetalae</taxon>
        <taxon>Dilleniales</taxon>
        <taxon>Dilleniaceae</taxon>
        <taxon>Dillenia</taxon>
    </lineage>
</organism>
<comment type="similarity">
    <text evidence="2">Belongs to the bZIP family.</text>
</comment>
<evidence type="ECO:0000256" key="3">
    <source>
        <dbReference type="ARBA" id="ARBA00023015"/>
    </source>
</evidence>
<protein>
    <submittedName>
        <fullName evidence="9">G-box binding protein, multifunctional mosaic region</fullName>
    </submittedName>
</protein>
<dbReference type="InterPro" id="IPR012900">
    <property type="entry name" value="MFMR"/>
</dbReference>
<feature type="compositionally biased region" description="Basic and acidic residues" evidence="7">
    <location>
        <begin position="261"/>
        <end position="282"/>
    </location>
</feature>
<feature type="region of interest" description="Disordered" evidence="7">
    <location>
        <begin position="1"/>
        <end position="25"/>
    </location>
</feature>
<keyword evidence="5" id="KW-0804">Transcription</keyword>
<feature type="compositionally biased region" description="Basic and acidic residues" evidence="7">
    <location>
        <begin position="1"/>
        <end position="21"/>
    </location>
</feature>
<evidence type="ECO:0000313" key="10">
    <source>
        <dbReference type="Proteomes" id="UP001370490"/>
    </source>
</evidence>
<keyword evidence="6" id="KW-0539">Nucleus</keyword>
<reference evidence="9 10" key="1">
    <citation type="submission" date="2023-12" db="EMBL/GenBank/DDBJ databases">
        <title>A high-quality genome assembly for Dillenia turbinata (Dilleniales).</title>
        <authorList>
            <person name="Chanderbali A."/>
        </authorList>
    </citation>
    <scope>NUCLEOTIDE SEQUENCE [LARGE SCALE GENOMIC DNA]</scope>
    <source>
        <strain evidence="9">LSX21</strain>
        <tissue evidence="9">Leaf</tissue>
    </source>
</reference>
<name>A0AAN8ZIQ0_9MAGN</name>
<gene>
    <name evidence="9" type="ORF">RJ641_035633</name>
</gene>
<feature type="region of interest" description="Disordered" evidence="7">
    <location>
        <begin position="360"/>
        <end position="396"/>
    </location>
</feature>
<feature type="compositionally biased region" description="Basic and acidic residues" evidence="7">
    <location>
        <begin position="361"/>
        <end position="371"/>
    </location>
</feature>
<evidence type="ECO:0000259" key="8">
    <source>
        <dbReference type="PROSITE" id="PS50217"/>
    </source>
</evidence>
<dbReference type="SUPFAM" id="SSF57959">
    <property type="entry name" value="Leucine zipper domain"/>
    <property type="match status" value="1"/>
</dbReference>
<dbReference type="PANTHER" id="PTHR45967:SF38">
    <property type="entry name" value="G-BOX-BINDING FACTOR 2"/>
    <property type="match status" value="1"/>
</dbReference>
<keyword evidence="10" id="KW-1185">Reference proteome</keyword>
<keyword evidence="3" id="KW-0805">Transcription regulation</keyword>
<dbReference type="Gene3D" id="1.20.5.170">
    <property type="match status" value="1"/>
</dbReference>
<dbReference type="GO" id="GO:0005634">
    <property type="term" value="C:nucleus"/>
    <property type="evidence" value="ECO:0007669"/>
    <property type="project" value="UniProtKB-SubCell"/>
</dbReference>
<dbReference type="CDD" id="cd14702">
    <property type="entry name" value="bZIP_plant_GBF1"/>
    <property type="match status" value="1"/>
</dbReference>
<dbReference type="InterPro" id="IPR045314">
    <property type="entry name" value="bZIP_plant_GBF1"/>
</dbReference>
<dbReference type="InterPro" id="IPR004827">
    <property type="entry name" value="bZIP"/>
</dbReference>
<evidence type="ECO:0000256" key="2">
    <source>
        <dbReference type="ARBA" id="ARBA00007163"/>
    </source>
</evidence>
<comment type="caution">
    <text evidence="9">The sequence shown here is derived from an EMBL/GenBank/DDBJ whole genome shotgun (WGS) entry which is preliminary data.</text>
</comment>
<dbReference type="SMART" id="SM00338">
    <property type="entry name" value="BRLZ"/>
    <property type="match status" value="1"/>
</dbReference>
<feature type="region of interest" description="Disordered" evidence="7">
    <location>
        <begin position="188"/>
        <end position="211"/>
    </location>
</feature>
<proteinExistence type="inferred from homology"/>
<feature type="region of interest" description="Disordered" evidence="7">
    <location>
        <begin position="132"/>
        <end position="172"/>
    </location>
</feature>
<dbReference type="PANTHER" id="PTHR45967">
    <property type="entry name" value="G-BOX-BINDING FACTOR 3-RELATED"/>
    <property type="match status" value="1"/>
</dbReference>
<dbReference type="AlphaFoldDB" id="A0AAN8ZIQ0"/>
<dbReference type="PROSITE" id="PS50217">
    <property type="entry name" value="BZIP"/>
    <property type="match status" value="1"/>
</dbReference>
<keyword evidence="4" id="KW-0238">DNA-binding</keyword>
<dbReference type="GO" id="GO:0000976">
    <property type="term" value="F:transcription cis-regulatory region binding"/>
    <property type="evidence" value="ECO:0007669"/>
    <property type="project" value="UniProtKB-ARBA"/>
</dbReference>
<feature type="domain" description="BZIP" evidence="8">
    <location>
        <begin position="254"/>
        <end position="317"/>
    </location>
</feature>
<dbReference type="Pfam" id="PF07777">
    <property type="entry name" value="MFMR"/>
    <property type="match status" value="1"/>
</dbReference>
<dbReference type="InterPro" id="IPR044827">
    <property type="entry name" value="GBF-like"/>
</dbReference>
<accession>A0AAN8ZIQ0</accession>
<evidence type="ECO:0000256" key="6">
    <source>
        <dbReference type="ARBA" id="ARBA00023242"/>
    </source>
</evidence>
<evidence type="ECO:0000313" key="9">
    <source>
        <dbReference type="EMBL" id="KAK6935478.1"/>
    </source>
</evidence>
<evidence type="ECO:0000256" key="4">
    <source>
        <dbReference type="ARBA" id="ARBA00023125"/>
    </source>
</evidence>
<sequence>MAMENNEDKSPKLEKASKAEQEQTNTHLYPDWAAIQAYYGPGIPLPPPGFNSIMASHVPHPCMWPPQPVILPLYGVPYGTIFSQSQAGVYTYPAVPDVSLPVSMEAPCNSSDNMDRVKVKKLKRLDEVSVPVSTCNGEGNTRDSFSEQPKSLQRGTERSKDASDGNIETTNSRCQSNLQLVAVIDNDNKDNKEGNSQPEGETNVISGGVSGDDVVPSNVGNVLANLNTEINAAFPLSICDTEPPVEVQNQNERQLKRERRKQANRESARRSRMRKQAEHKDLMRRYESLTAENLALKSELEELTKNSNILRLENAALEEKLKRKPSGQAGVKVLAETEGHLAPSKNLAKNLESFDSADLVTKMDRRERDAHGSSNPENKFHQLLEPSSRADAVAAR</sequence>
<dbReference type="InterPro" id="IPR046347">
    <property type="entry name" value="bZIP_sf"/>
</dbReference>
<dbReference type="GO" id="GO:0003700">
    <property type="term" value="F:DNA-binding transcription factor activity"/>
    <property type="evidence" value="ECO:0007669"/>
    <property type="project" value="InterPro"/>
</dbReference>
<evidence type="ECO:0000256" key="7">
    <source>
        <dbReference type="SAM" id="MobiDB-lite"/>
    </source>
</evidence>
<feature type="region of interest" description="Disordered" evidence="7">
    <location>
        <begin position="245"/>
        <end position="282"/>
    </location>
</feature>
<dbReference type="Pfam" id="PF00170">
    <property type="entry name" value="bZIP_1"/>
    <property type="match status" value="1"/>
</dbReference>
<evidence type="ECO:0000256" key="5">
    <source>
        <dbReference type="ARBA" id="ARBA00023163"/>
    </source>
</evidence>
<dbReference type="EMBL" id="JBAMMX010000008">
    <property type="protein sequence ID" value="KAK6935478.1"/>
    <property type="molecule type" value="Genomic_DNA"/>
</dbReference>
<dbReference type="Proteomes" id="UP001370490">
    <property type="component" value="Unassembled WGS sequence"/>
</dbReference>
<comment type="subcellular location">
    <subcellularLocation>
        <location evidence="1">Nucleus</location>
    </subcellularLocation>
</comment>
<evidence type="ECO:0000256" key="1">
    <source>
        <dbReference type="ARBA" id="ARBA00004123"/>
    </source>
</evidence>
<dbReference type="PROSITE" id="PS00036">
    <property type="entry name" value="BZIP_BASIC"/>
    <property type="match status" value="1"/>
</dbReference>